<feature type="region of interest" description="Disordered" evidence="1">
    <location>
        <begin position="337"/>
        <end position="438"/>
    </location>
</feature>
<dbReference type="PANTHER" id="PTHR39639">
    <property type="entry name" value="CHROMOSOME 16, WHOLE GENOME SHOTGUN SEQUENCE"/>
    <property type="match status" value="1"/>
</dbReference>
<gene>
    <name evidence="3" type="ORF">WMO65_10500</name>
</gene>
<feature type="domain" description="GmrSD restriction endonucleases N-terminal" evidence="2">
    <location>
        <begin position="25"/>
        <end position="164"/>
    </location>
</feature>
<dbReference type="Pfam" id="PF03235">
    <property type="entry name" value="GmrSD_N"/>
    <property type="match status" value="1"/>
</dbReference>
<protein>
    <submittedName>
        <fullName evidence="3">DUF262 domain-containing protein</fullName>
    </submittedName>
</protein>
<dbReference type="PANTHER" id="PTHR39639:SF1">
    <property type="entry name" value="DUF262 DOMAIN-CONTAINING PROTEIN"/>
    <property type="match status" value="1"/>
</dbReference>
<dbReference type="EMBL" id="JBBMFP010000008">
    <property type="protein sequence ID" value="MEQ2431433.1"/>
    <property type="molecule type" value="Genomic_DNA"/>
</dbReference>
<dbReference type="RefSeq" id="WP_148391676.1">
    <property type="nucleotide sequence ID" value="NZ_JBBMFP010000008.1"/>
</dbReference>
<evidence type="ECO:0000256" key="1">
    <source>
        <dbReference type="SAM" id="MobiDB-lite"/>
    </source>
</evidence>
<evidence type="ECO:0000313" key="3">
    <source>
        <dbReference type="EMBL" id="MEQ2431433.1"/>
    </source>
</evidence>
<name>A0ABV1DNT2_9FIRM</name>
<dbReference type="Proteomes" id="UP001457898">
    <property type="component" value="Unassembled WGS sequence"/>
</dbReference>
<reference evidence="3 4" key="1">
    <citation type="submission" date="2024-03" db="EMBL/GenBank/DDBJ databases">
        <title>Human intestinal bacterial collection.</title>
        <authorList>
            <person name="Pauvert C."/>
            <person name="Hitch T.C.A."/>
            <person name="Clavel T."/>
        </authorList>
    </citation>
    <scope>NUCLEOTIDE SEQUENCE [LARGE SCALE GENOMIC DNA]</scope>
    <source>
        <strain evidence="3 4">CLA-SR-H028</strain>
    </source>
</reference>
<organism evidence="3 4">
    <name type="scientific">Blautia caccae</name>
    <dbReference type="NCBI Taxonomy" id="3133175"/>
    <lineage>
        <taxon>Bacteria</taxon>
        <taxon>Bacillati</taxon>
        <taxon>Bacillota</taxon>
        <taxon>Clostridia</taxon>
        <taxon>Lachnospirales</taxon>
        <taxon>Lachnospiraceae</taxon>
        <taxon>Blautia</taxon>
    </lineage>
</organism>
<feature type="compositionally biased region" description="Acidic residues" evidence="1">
    <location>
        <begin position="343"/>
        <end position="411"/>
    </location>
</feature>
<sequence length="438" mass="50323">MIKTTLNWTIKNLKAMHDSKETLDFDHPIQRQSAQWTNLQQSLLVHSILANFPVPAIYVEKTDSAETDDKGKAIYKYSVLDGKQRMTTIFSFINGDYALNEETPAAEVEGETYELAGKTFEELDEDVRQELLRFKFSIFAFEDATDDEIEEIFFRLNNSTPLSKPQKARPLMGTENARFINQILTGSFFTEKCNFSKLQLRKSDDMCTLLQSMMLLDHKYGDYEYASISADEVMKYSAAIKNNYSDSQKDLLLEIIDYLDEAFDDKEKMLKKINIPMVVMMADVAMKKDIEPNEFHDWFLYFFVSCKDYSQYCSSGSIKKEKVNGRLSTMEAHFTKHFKLEDSAEAEDPESEEDTPETDSDDTVDEETTSDNEELVDACETSSEEENAETSDTESFTEESESEDTTQEEDSFMNPPAEVSEEEELSDNNEVYLVEQDA</sequence>
<accession>A0ABV1DNT2</accession>
<evidence type="ECO:0000259" key="2">
    <source>
        <dbReference type="Pfam" id="PF03235"/>
    </source>
</evidence>
<dbReference type="InterPro" id="IPR004919">
    <property type="entry name" value="GmrSD_N"/>
</dbReference>
<keyword evidence="4" id="KW-1185">Reference proteome</keyword>
<comment type="caution">
    <text evidence="3">The sequence shown here is derived from an EMBL/GenBank/DDBJ whole genome shotgun (WGS) entry which is preliminary data.</text>
</comment>
<evidence type="ECO:0000313" key="4">
    <source>
        <dbReference type="Proteomes" id="UP001457898"/>
    </source>
</evidence>
<proteinExistence type="predicted"/>